<dbReference type="Proteomes" id="UP000182652">
    <property type="component" value="Unassembled WGS sequence"/>
</dbReference>
<dbReference type="Pfam" id="PF00392">
    <property type="entry name" value="GntR"/>
    <property type="match status" value="2"/>
</dbReference>
<dbReference type="AlphaFoldDB" id="A0A1H4SIV2"/>
<gene>
    <name evidence="6" type="ORF">SAMN04489745_2877</name>
</gene>
<dbReference type="SUPFAM" id="SSF48008">
    <property type="entry name" value="GntR ligand-binding domain-like"/>
    <property type="match status" value="2"/>
</dbReference>
<dbReference type="GO" id="GO:0003677">
    <property type="term" value="F:DNA binding"/>
    <property type="evidence" value="ECO:0007669"/>
    <property type="project" value="UniProtKB-KW"/>
</dbReference>
<dbReference type="STRING" id="156980.SAMN04489745_2877"/>
<organism evidence="6 7">
    <name type="scientific">Arthrobacter woluwensis</name>
    <dbReference type="NCBI Taxonomy" id="156980"/>
    <lineage>
        <taxon>Bacteria</taxon>
        <taxon>Bacillati</taxon>
        <taxon>Actinomycetota</taxon>
        <taxon>Actinomycetes</taxon>
        <taxon>Micrococcales</taxon>
        <taxon>Micrococcaceae</taxon>
        <taxon>Arthrobacter</taxon>
    </lineage>
</organism>
<feature type="domain" description="HTH gntR-type" evidence="5">
    <location>
        <begin position="253"/>
        <end position="321"/>
    </location>
</feature>
<dbReference type="Pfam" id="PF07729">
    <property type="entry name" value="FCD"/>
    <property type="match status" value="2"/>
</dbReference>
<dbReference type="PANTHER" id="PTHR43537">
    <property type="entry name" value="TRANSCRIPTIONAL REGULATOR, GNTR FAMILY"/>
    <property type="match status" value="1"/>
</dbReference>
<dbReference type="InterPro" id="IPR008920">
    <property type="entry name" value="TF_FadR/GntR_C"/>
</dbReference>
<dbReference type="RefSeq" id="WP_066214590.1">
    <property type="nucleotide sequence ID" value="NZ_FNSN01000003.1"/>
</dbReference>
<evidence type="ECO:0000256" key="3">
    <source>
        <dbReference type="ARBA" id="ARBA00023163"/>
    </source>
</evidence>
<evidence type="ECO:0000313" key="6">
    <source>
        <dbReference type="EMBL" id="SEC44112.1"/>
    </source>
</evidence>
<evidence type="ECO:0000259" key="5">
    <source>
        <dbReference type="PROSITE" id="PS50949"/>
    </source>
</evidence>
<accession>A0A1H4SIV2</accession>
<dbReference type="Gene3D" id="1.20.120.530">
    <property type="entry name" value="GntR ligand-binding domain-like"/>
    <property type="match status" value="2"/>
</dbReference>
<dbReference type="InterPro" id="IPR011711">
    <property type="entry name" value="GntR_C"/>
</dbReference>
<dbReference type="InterPro" id="IPR036390">
    <property type="entry name" value="WH_DNA-bd_sf"/>
</dbReference>
<evidence type="ECO:0000256" key="2">
    <source>
        <dbReference type="ARBA" id="ARBA00023125"/>
    </source>
</evidence>
<protein>
    <submittedName>
        <fullName evidence="6">DNA-binding transcriptional regulator, GntR family</fullName>
    </submittedName>
</protein>
<evidence type="ECO:0000256" key="4">
    <source>
        <dbReference type="SAM" id="MobiDB-lite"/>
    </source>
</evidence>
<keyword evidence="7" id="KW-1185">Reference proteome</keyword>
<evidence type="ECO:0000313" key="7">
    <source>
        <dbReference type="Proteomes" id="UP000182652"/>
    </source>
</evidence>
<keyword evidence="1" id="KW-0805">Transcription regulation</keyword>
<dbReference type="Gene3D" id="1.10.10.10">
    <property type="entry name" value="Winged helix-like DNA-binding domain superfamily/Winged helix DNA-binding domain"/>
    <property type="match status" value="2"/>
</dbReference>
<dbReference type="PROSITE" id="PS50949">
    <property type="entry name" value="HTH_GNTR"/>
    <property type="match status" value="1"/>
</dbReference>
<keyword evidence="3" id="KW-0804">Transcription</keyword>
<evidence type="ECO:0000256" key="1">
    <source>
        <dbReference type="ARBA" id="ARBA00023015"/>
    </source>
</evidence>
<dbReference type="SUPFAM" id="SSF46785">
    <property type="entry name" value="Winged helix' DNA-binding domain"/>
    <property type="match status" value="2"/>
</dbReference>
<feature type="region of interest" description="Disordered" evidence="4">
    <location>
        <begin position="1"/>
        <end position="20"/>
    </location>
</feature>
<name>A0A1H4SIV2_9MICC</name>
<dbReference type="InterPro" id="IPR000524">
    <property type="entry name" value="Tscrpt_reg_HTH_GntR"/>
</dbReference>
<keyword evidence="2 6" id="KW-0238">DNA-binding</keyword>
<dbReference type="PANTHER" id="PTHR43537:SF45">
    <property type="entry name" value="GNTR FAMILY REGULATORY PROTEIN"/>
    <property type="match status" value="1"/>
</dbReference>
<dbReference type="EMBL" id="FNSN01000003">
    <property type="protein sequence ID" value="SEC44112.1"/>
    <property type="molecule type" value="Genomic_DNA"/>
</dbReference>
<proteinExistence type="predicted"/>
<sequence length="458" mass="51434">MDTDLDPQNPVPSERANCESDRVVETLRREIVLGVIPAGTPLVERTLGARFGIASRLPVRDALRRLAAEALIDHPPRRRAMVRAFTGRDLANTSEVFEIVDALAIREAAVRRSPADLEVMQQHVHSGRRALSTHDAESQAHHAREFRSAIFTAARNTTLSEIKERIEARVWRMVEHKARHTDAGSFFDDLYSAISAQDPDTAESAFLRYMQQWRQVWKISAFNEIDAHLTTTRSAPVQTTPKRHVASKDPGFVPEFEKIATCLRDQILSGRRRPGDCLSERQIAQEFSVSRAPVVEAITLLVLEGLATRPMHRSAALVRGVPDSDVSDFFNVCATLDTAAIVLAAERATTAQIDHMRQIVDDEERAALAGDLRLVIEKGRVWREVLHQMTENDVLSDSVRLLHGRLQMLMDRVHDALKISRGHRLIFDAIESRQPAVAKAVVQRVFALDWHDEVTIPV</sequence>
<dbReference type="InterPro" id="IPR036388">
    <property type="entry name" value="WH-like_DNA-bd_sf"/>
</dbReference>
<reference evidence="6 7" key="1">
    <citation type="submission" date="2016-10" db="EMBL/GenBank/DDBJ databases">
        <authorList>
            <person name="de Groot N.N."/>
        </authorList>
    </citation>
    <scope>NUCLEOTIDE SEQUENCE [LARGE SCALE GENOMIC DNA]</scope>
    <source>
        <strain evidence="6 7">DSM 10495</strain>
    </source>
</reference>
<dbReference type="GO" id="GO:0003700">
    <property type="term" value="F:DNA-binding transcription factor activity"/>
    <property type="evidence" value="ECO:0007669"/>
    <property type="project" value="InterPro"/>
</dbReference>
<dbReference type="SMART" id="SM00895">
    <property type="entry name" value="FCD"/>
    <property type="match status" value="2"/>
</dbReference>
<dbReference type="SMART" id="SM00345">
    <property type="entry name" value="HTH_GNTR"/>
    <property type="match status" value="2"/>
</dbReference>